<evidence type="ECO:0000313" key="2">
    <source>
        <dbReference type="Proteomes" id="UP001367771"/>
    </source>
</evidence>
<name>A0ABU8H208_9SPHN</name>
<dbReference type="InterPro" id="IPR022061">
    <property type="entry name" value="DUF3617"/>
</dbReference>
<accession>A0ABU8H208</accession>
<comment type="caution">
    <text evidence="1">The sequence shown here is derived from an EMBL/GenBank/DDBJ whole genome shotgun (WGS) entry which is preliminary data.</text>
</comment>
<proteinExistence type="predicted"/>
<organism evidence="1 2">
    <name type="scientific">Sphingomonas kyungheensis</name>
    <dbReference type="NCBI Taxonomy" id="1069987"/>
    <lineage>
        <taxon>Bacteria</taxon>
        <taxon>Pseudomonadati</taxon>
        <taxon>Pseudomonadota</taxon>
        <taxon>Alphaproteobacteria</taxon>
        <taxon>Sphingomonadales</taxon>
        <taxon>Sphingomonadaceae</taxon>
        <taxon>Sphingomonas</taxon>
    </lineage>
</organism>
<dbReference type="EMBL" id="JBBBDM010000003">
    <property type="protein sequence ID" value="MEI5687018.1"/>
    <property type="molecule type" value="Genomic_DNA"/>
</dbReference>
<dbReference type="Pfam" id="PF12276">
    <property type="entry name" value="DUF3617"/>
    <property type="match status" value="1"/>
</dbReference>
<sequence length="171" mass="17713">MARIVDKALICPVLPVAPMALAVHHPGMISLFAVALVLQPVAAAASAVQPGAWDVSSKVVDLTLPGVPGFLIRMARGKTKAERKQLAAGQGVEALLAPDPKAQCRIESQSVADGRYAQTLACPQKKGTPVRIVRTGSYDATGFAGQAIVTGTTPKGALRIILEQRASRVGG</sequence>
<dbReference type="RefSeq" id="WP_271300730.1">
    <property type="nucleotide sequence ID" value="NZ_JBBBDM010000003.1"/>
</dbReference>
<protein>
    <submittedName>
        <fullName evidence="1">DUF3617 family protein</fullName>
    </submittedName>
</protein>
<keyword evidence="2" id="KW-1185">Reference proteome</keyword>
<dbReference type="Proteomes" id="UP001367771">
    <property type="component" value="Unassembled WGS sequence"/>
</dbReference>
<evidence type="ECO:0000313" key="1">
    <source>
        <dbReference type="EMBL" id="MEI5687018.1"/>
    </source>
</evidence>
<gene>
    <name evidence="1" type="ORF">V8201_07990</name>
</gene>
<reference evidence="1 2" key="1">
    <citation type="journal article" date="2013" name="Int. J. Syst. Evol. Microbiol.">
        <title>Sphingomonas kyungheensis sp. nov., a bacterium with ginsenoside-converting activity isolated from soil of a ginseng field.</title>
        <authorList>
            <person name="Son H.M."/>
            <person name="Yang J.E."/>
            <person name="Park Y."/>
            <person name="Han C.K."/>
            <person name="Kim S.G."/>
            <person name="Kook M."/>
            <person name="Yi T.H."/>
        </authorList>
    </citation>
    <scope>NUCLEOTIDE SEQUENCE [LARGE SCALE GENOMIC DNA]</scope>
    <source>
        <strain evidence="1 2">LMG 26582</strain>
    </source>
</reference>